<reference evidence="1 2" key="1">
    <citation type="journal article" date="2020" name="Nature">
        <title>Six reference-quality genomes reveal evolution of bat adaptations.</title>
        <authorList>
            <person name="Jebb D."/>
            <person name="Huang Z."/>
            <person name="Pippel M."/>
            <person name="Hughes G.M."/>
            <person name="Lavrichenko K."/>
            <person name="Devanna P."/>
            <person name="Winkler S."/>
            <person name="Jermiin L.S."/>
            <person name="Skirmuntt E.C."/>
            <person name="Katzourakis A."/>
            <person name="Burkitt-Gray L."/>
            <person name="Ray D.A."/>
            <person name="Sullivan K.A.M."/>
            <person name="Roscito J.G."/>
            <person name="Kirilenko B.M."/>
            <person name="Davalos L.M."/>
            <person name="Corthals A.P."/>
            <person name="Power M.L."/>
            <person name="Jones G."/>
            <person name="Ransome R.D."/>
            <person name="Dechmann D.K.N."/>
            <person name="Locatelli A.G."/>
            <person name="Puechmaille S.J."/>
            <person name="Fedrigo O."/>
            <person name="Jarvis E.D."/>
            <person name="Hiller M."/>
            <person name="Vernes S.C."/>
            <person name="Myers E.W."/>
            <person name="Teeling E.C."/>
        </authorList>
    </citation>
    <scope>NUCLEOTIDE SEQUENCE [LARGE SCALE GENOMIC DNA]</scope>
    <source>
        <strain evidence="1">MMolMol1</strain>
        <tissue evidence="1">Muscle</tissue>
    </source>
</reference>
<organism evidence="1 2">
    <name type="scientific">Molossus molossus</name>
    <name type="common">Pallas' mastiff bat</name>
    <name type="synonym">Vespertilio molossus</name>
    <dbReference type="NCBI Taxonomy" id="27622"/>
    <lineage>
        <taxon>Eukaryota</taxon>
        <taxon>Metazoa</taxon>
        <taxon>Chordata</taxon>
        <taxon>Craniata</taxon>
        <taxon>Vertebrata</taxon>
        <taxon>Euteleostomi</taxon>
        <taxon>Mammalia</taxon>
        <taxon>Eutheria</taxon>
        <taxon>Laurasiatheria</taxon>
        <taxon>Chiroptera</taxon>
        <taxon>Yangochiroptera</taxon>
        <taxon>Molossidae</taxon>
        <taxon>Molossus</taxon>
    </lineage>
</organism>
<evidence type="ECO:0000313" key="2">
    <source>
        <dbReference type="Proteomes" id="UP000550707"/>
    </source>
</evidence>
<protein>
    <submittedName>
        <fullName evidence="1">Uncharacterized protein</fullName>
    </submittedName>
</protein>
<sequence length="57" mass="6511">MSVPLCPVLHVHHLVEPPLTCFRAGEPDLRQTSHWPEIMQLERSCFPLPHDVQNQSG</sequence>
<dbReference type="InParanoid" id="A0A7J8HF97"/>
<accession>A0A7J8HF97</accession>
<dbReference type="AlphaFoldDB" id="A0A7J8HF97"/>
<name>A0A7J8HF97_MOLMO</name>
<gene>
    <name evidence="1" type="ORF">HJG59_003440</name>
</gene>
<dbReference type="EMBL" id="JACASF010000006">
    <property type="protein sequence ID" value="KAF6471024.1"/>
    <property type="molecule type" value="Genomic_DNA"/>
</dbReference>
<proteinExistence type="predicted"/>
<keyword evidence="2" id="KW-1185">Reference proteome</keyword>
<comment type="caution">
    <text evidence="1">The sequence shown here is derived from an EMBL/GenBank/DDBJ whole genome shotgun (WGS) entry which is preliminary data.</text>
</comment>
<evidence type="ECO:0000313" key="1">
    <source>
        <dbReference type="EMBL" id="KAF6471024.1"/>
    </source>
</evidence>
<dbReference type="Proteomes" id="UP000550707">
    <property type="component" value="Unassembled WGS sequence"/>
</dbReference>